<proteinExistence type="predicted"/>
<evidence type="ECO:0000313" key="2">
    <source>
        <dbReference type="Proteomes" id="UP000000466"/>
    </source>
</evidence>
<gene>
    <name evidence="1" type="ordered locus">M5M_11755</name>
</gene>
<dbReference type="STRING" id="1117647.M5M_11755"/>
<accession>K4KN43</accession>
<dbReference type="AlphaFoldDB" id="K4KN43"/>
<dbReference type="RefSeq" id="WP_015047692.1">
    <property type="nucleotide sequence ID" value="NC_018868.3"/>
</dbReference>
<sequence length="161" mass="17414">MQHNKRILGAAVKRGGTATLSLRRPKCGRYESMKKLVLSTLLVMMSVPSFADHFMVFPVSSSLKVFEVGGLNNVELLVPGNANPKVTIKDRGISAEIELDKLSYFSSIDVHSGVMATSKDKLLYAIFPCAVGDDQVVVALYFSQTGKVLEVGAIDGMCENS</sequence>
<dbReference type="HOGENOM" id="CLU_1642582_0_0_6"/>
<organism evidence="1 2">
    <name type="scientific">Simiduia agarivorans (strain DSM 21679 / JCM 13881 / BCRC 17597 / SA1)</name>
    <dbReference type="NCBI Taxonomy" id="1117647"/>
    <lineage>
        <taxon>Bacteria</taxon>
        <taxon>Pseudomonadati</taxon>
        <taxon>Pseudomonadota</taxon>
        <taxon>Gammaproteobacteria</taxon>
        <taxon>Cellvibrionales</taxon>
        <taxon>Cellvibrionaceae</taxon>
        <taxon>Simiduia</taxon>
    </lineage>
</organism>
<protein>
    <submittedName>
        <fullName evidence="1">Uncharacterized protein</fullName>
    </submittedName>
</protein>
<reference evidence="1 2" key="1">
    <citation type="journal article" date="2013" name="Genome Announc.">
        <title>Complete genome sequence of Simiduia agarivorans SA1(T), a marine bacterium able to degrade a variety of polysaccharides.</title>
        <authorList>
            <person name="Lin S.Y."/>
            <person name="Shieh W.Y."/>
            <person name="Chen J.S."/>
            <person name="Tang S.L."/>
        </authorList>
    </citation>
    <scope>NUCLEOTIDE SEQUENCE [LARGE SCALE GENOMIC DNA]</scope>
    <source>
        <strain evidence="2">DSM 21679 / JCM 13881 / BCRC 17597 / SA1</strain>
    </source>
</reference>
<keyword evidence="2" id="KW-1185">Reference proteome</keyword>
<dbReference type="KEGG" id="saga:M5M_11755"/>
<name>K4KN43_SIMAS</name>
<evidence type="ECO:0000313" key="1">
    <source>
        <dbReference type="EMBL" id="AFU99528.1"/>
    </source>
</evidence>
<dbReference type="EMBL" id="CP003746">
    <property type="protein sequence ID" value="AFU99528.1"/>
    <property type="molecule type" value="Genomic_DNA"/>
</dbReference>
<dbReference type="Proteomes" id="UP000000466">
    <property type="component" value="Chromosome"/>
</dbReference>